<evidence type="ECO:0000313" key="1">
    <source>
        <dbReference type="EMBL" id="TWT59574.1"/>
    </source>
</evidence>
<keyword evidence="2" id="KW-1185">Reference proteome</keyword>
<protein>
    <recommendedName>
        <fullName evidence="3">DUF1552 domain-containing protein</fullName>
    </recommendedName>
</protein>
<sequence length="443" mass="49789">MNQHHFSRRFFLRGVGVSMALPWLESFNVWGDEPHITKPASEAPVRLAVLFSGNGFHSKQWWAKGEGREMELGKALAPLSDFREKLLFVRGLYHEEARKGNIHSSQTGNILSGAPIASGGEIRSGTSFDQLLAQTYGRSTKVPSLVLGCEHSNPSVHKNYSMLYSSHISWNSPTTPTPLELYPALAFDRLFKDEVAPGDKSVLDAVLADAQDLRRRISTTDQRKLDEYLDSVRDVETRIENAGNRGEVQGWRPTLEKPNMNRPADGIPQDIAEHMRLMSDILVLGFQTDTTRITTLKLNNDHSALRFPNLASVEQPQHGIDYMIHHLLSHSDGEDWLKVNQFFMEQVAYIAHRLDSIQEGSRTLLDNTMLMHCSSMMAGAKHDNDQLPVIVLGGAGGRLQGGRILDYMDKPERQLCRLFLSMMDKMDVHPETFGDANTMLEEV</sequence>
<dbReference type="EMBL" id="SJPG01000001">
    <property type="protein sequence ID" value="TWT59574.1"/>
    <property type="molecule type" value="Genomic_DNA"/>
</dbReference>
<dbReference type="OrthoDB" id="9146593at2"/>
<accession>A0A5C5X9W3</accession>
<dbReference type="AlphaFoldDB" id="A0A5C5X9W3"/>
<evidence type="ECO:0008006" key="3">
    <source>
        <dbReference type="Google" id="ProtNLM"/>
    </source>
</evidence>
<dbReference type="Proteomes" id="UP000316095">
    <property type="component" value="Unassembled WGS sequence"/>
</dbReference>
<reference evidence="1 2" key="1">
    <citation type="submission" date="2019-02" db="EMBL/GenBank/DDBJ databases">
        <title>Deep-cultivation of Planctomycetes and their phenomic and genomic characterization uncovers novel biology.</title>
        <authorList>
            <person name="Wiegand S."/>
            <person name="Jogler M."/>
            <person name="Boedeker C."/>
            <person name="Pinto D."/>
            <person name="Vollmers J."/>
            <person name="Rivas-Marin E."/>
            <person name="Kohn T."/>
            <person name="Peeters S.H."/>
            <person name="Heuer A."/>
            <person name="Rast P."/>
            <person name="Oberbeckmann S."/>
            <person name="Bunk B."/>
            <person name="Jeske O."/>
            <person name="Meyerdierks A."/>
            <person name="Storesund J.E."/>
            <person name="Kallscheuer N."/>
            <person name="Luecker S."/>
            <person name="Lage O.M."/>
            <person name="Pohl T."/>
            <person name="Merkel B.J."/>
            <person name="Hornburger P."/>
            <person name="Mueller R.-W."/>
            <person name="Bruemmer F."/>
            <person name="Labrenz M."/>
            <person name="Spormann A.M."/>
            <person name="Op Den Camp H."/>
            <person name="Overmann J."/>
            <person name="Amann R."/>
            <person name="Jetten M.S.M."/>
            <person name="Mascher T."/>
            <person name="Medema M.H."/>
            <person name="Devos D.P."/>
            <person name="Kaster A.-K."/>
            <person name="Ovreas L."/>
            <person name="Rohde M."/>
            <person name="Galperin M.Y."/>
            <person name="Jogler C."/>
        </authorList>
    </citation>
    <scope>NUCLEOTIDE SEQUENCE [LARGE SCALE GENOMIC DNA]</scope>
    <source>
        <strain evidence="1 2">Pan54</strain>
    </source>
</reference>
<evidence type="ECO:0000313" key="2">
    <source>
        <dbReference type="Proteomes" id="UP000316095"/>
    </source>
</evidence>
<gene>
    <name evidence="1" type="ORF">Pan54_02810</name>
</gene>
<name>A0A5C5X9W3_9PLAN</name>
<organism evidence="1 2">
    <name type="scientific">Rubinisphaera italica</name>
    <dbReference type="NCBI Taxonomy" id="2527969"/>
    <lineage>
        <taxon>Bacteria</taxon>
        <taxon>Pseudomonadati</taxon>
        <taxon>Planctomycetota</taxon>
        <taxon>Planctomycetia</taxon>
        <taxon>Planctomycetales</taxon>
        <taxon>Planctomycetaceae</taxon>
        <taxon>Rubinisphaera</taxon>
    </lineage>
</organism>
<comment type="caution">
    <text evidence="1">The sequence shown here is derived from an EMBL/GenBank/DDBJ whole genome shotgun (WGS) entry which is preliminary data.</text>
</comment>
<dbReference type="Pfam" id="PF07586">
    <property type="entry name" value="HXXSHH"/>
    <property type="match status" value="1"/>
</dbReference>
<dbReference type="InterPro" id="IPR011447">
    <property type="entry name" value="DUF1552"/>
</dbReference>
<proteinExistence type="predicted"/>
<dbReference type="RefSeq" id="WP_146501746.1">
    <property type="nucleotide sequence ID" value="NZ_SJPG01000001.1"/>
</dbReference>